<evidence type="ECO:0000313" key="3">
    <source>
        <dbReference type="Proteomes" id="UP000193498"/>
    </source>
</evidence>
<dbReference type="InParanoid" id="A0A1Y1Y0S0"/>
<evidence type="ECO:0000256" key="1">
    <source>
        <dbReference type="SAM" id="MobiDB-lite"/>
    </source>
</evidence>
<accession>A0A1Y1Y0S0</accession>
<feature type="compositionally biased region" description="Basic and acidic residues" evidence="1">
    <location>
        <begin position="155"/>
        <end position="169"/>
    </location>
</feature>
<keyword evidence="3" id="KW-1185">Reference proteome</keyword>
<dbReference type="AlphaFoldDB" id="A0A1Y1Y0S0"/>
<dbReference type="Proteomes" id="UP000193498">
    <property type="component" value="Unassembled WGS sequence"/>
</dbReference>
<proteinExistence type="predicted"/>
<feature type="region of interest" description="Disordered" evidence="1">
    <location>
        <begin position="155"/>
        <end position="189"/>
    </location>
</feature>
<dbReference type="OrthoDB" id="5964700at2759"/>
<reference evidence="2 3" key="1">
    <citation type="submission" date="2016-07" db="EMBL/GenBank/DDBJ databases">
        <title>Pervasive Adenine N6-methylation of Active Genes in Fungi.</title>
        <authorList>
            <consortium name="DOE Joint Genome Institute"/>
            <person name="Mondo S.J."/>
            <person name="Dannebaum R.O."/>
            <person name="Kuo R.C."/>
            <person name="Labutti K."/>
            <person name="Haridas S."/>
            <person name="Kuo A."/>
            <person name="Salamov A."/>
            <person name="Ahrendt S.R."/>
            <person name="Lipzen A."/>
            <person name="Sullivan W."/>
            <person name="Andreopoulos W.B."/>
            <person name="Clum A."/>
            <person name="Lindquist E."/>
            <person name="Daum C."/>
            <person name="Ramamoorthy G.K."/>
            <person name="Gryganskyi A."/>
            <person name="Culley D."/>
            <person name="Magnuson J.K."/>
            <person name="James T.Y."/>
            <person name="O'Malley M.A."/>
            <person name="Stajich J.E."/>
            <person name="Spatafora J.W."/>
            <person name="Visel A."/>
            <person name="Grigoriev I.V."/>
        </authorList>
    </citation>
    <scope>NUCLEOTIDE SEQUENCE [LARGE SCALE GENOMIC DNA]</scope>
    <source>
        <strain evidence="2 3">CBS 931.73</strain>
    </source>
</reference>
<dbReference type="SUPFAM" id="SSF101233">
    <property type="entry name" value="PWI domain"/>
    <property type="match status" value="1"/>
</dbReference>
<name>A0A1Y1Y0S0_9FUNG</name>
<dbReference type="EMBL" id="MCFE01000319">
    <property type="protein sequence ID" value="ORX91495.1"/>
    <property type="molecule type" value="Genomic_DNA"/>
</dbReference>
<comment type="caution">
    <text evidence="2">The sequence shown here is derived from an EMBL/GenBank/DDBJ whole genome shotgun (WGS) entry which is preliminary data.</text>
</comment>
<sequence>MKRYNWNCKQKILHLLRQELPNIYQVKPRQERINFRRIRPYVYVLTQAAFCLEIRSPLLESLSETILALIQQTPAVPKNLEDTLQAWGLTELKSRQFVVHLWNVLVEASYQIQGIPACVENLEARVKAKDSQVLDYAYACHLALPFSQYQQDLQGLRDRTKSKPRDGKRVASGFCKQQPPLAKPSTKVDQRRDMIERLVTFRELGNS</sequence>
<dbReference type="InterPro" id="IPR036483">
    <property type="entry name" value="PWI_dom_sf"/>
</dbReference>
<gene>
    <name evidence="2" type="ORF">K493DRAFT_317239</name>
</gene>
<evidence type="ECO:0000313" key="2">
    <source>
        <dbReference type="EMBL" id="ORX91495.1"/>
    </source>
</evidence>
<protein>
    <submittedName>
        <fullName evidence="2">Uncharacterized protein</fullName>
    </submittedName>
</protein>
<organism evidence="2 3">
    <name type="scientific">Basidiobolus meristosporus CBS 931.73</name>
    <dbReference type="NCBI Taxonomy" id="1314790"/>
    <lineage>
        <taxon>Eukaryota</taxon>
        <taxon>Fungi</taxon>
        <taxon>Fungi incertae sedis</taxon>
        <taxon>Zoopagomycota</taxon>
        <taxon>Entomophthoromycotina</taxon>
        <taxon>Basidiobolomycetes</taxon>
        <taxon>Basidiobolales</taxon>
        <taxon>Basidiobolaceae</taxon>
        <taxon>Basidiobolus</taxon>
    </lineage>
</organism>